<evidence type="ECO:0000256" key="6">
    <source>
        <dbReference type="SAM" id="Phobius"/>
    </source>
</evidence>
<keyword evidence="5 6" id="KW-0472">Membrane</keyword>
<evidence type="ECO:0000256" key="4">
    <source>
        <dbReference type="ARBA" id="ARBA00022989"/>
    </source>
</evidence>
<dbReference type="InterPro" id="IPR004342">
    <property type="entry name" value="EXS_C"/>
</dbReference>
<sequence length="708" mass="82442">MNYGYQIESKKINEWRSKYFDYDAVKHIIKEIECLANNENPDFIPDIQKLYQADLLFWDQFKEQFYKCNDFYKHTIKGYGKTLKQLEDLVQISMTNKINAQTKSHIKVNFEELFRQLTLLQNFSQANCVSAQKIMRKHDKQTDLLPSGKQKLEVVMSKIEIAQLSGHEELCNRIFTAYAKLTGSDERSVRKFLHQVRKPSLLIQRRQNTMSVLFGLSATLTLILVFVLIDIMVIQPRYNTITFKETSFQEYLIRIYLAFSLCIVMLGIDIMVFEEKKINYPVIFDLPASKITASYRTVMFVGQSIMIICLFSIIMCISSQSNFVDIPIPFGYYLSKLSHMMHANYWLLLPICVFFLIHVRSLVRIYKGKSQISKFLQVVAYKLFTPWVHRVTFPLFFSADILTSCIGVFKDFINLITLSKCPDLVMLPLINIPSFMRLIQCIVRYKEQKLFYPHGYNALKYVSGILSSPFSIDLTKRNMTVYYVFVGLKCLEQLYKLYWDIFEDWSLFQGGTGAKQFKDKPNKWRHGLLCRRPCLFSAQFLIICILFDTAVRFTFITNLFKVPLFKLYWFKTFLALVEIVRRFVWSLLRLDNQQATNSENYVAGNFVPVPLASEDVEQTCQVEKARKSLGIRPNLSNYSQTSDVQSTNNIADMPCCVHETIELHADHGYHHEQVNNTNTECRSMKQLMSLKASAHHANCRTTANTSSD</sequence>
<feature type="transmembrane region" description="Helical" evidence="6">
    <location>
        <begin position="343"/>
        <end position="363"/>
    </location>
</feature>
<dbReference type="GO" id="GO:0000822">
    <property type="term" value="F:inositol hexakisphosphate binding"/>
    <property type="evidence" value="ECO:0007669"/>
    <property type="project" value="TreeGrafter"/>
</dbReference>
<evidence type="ECO:0000256" key="2">
    <source>
        <dbReference type="ARBA" id="ARBA00009665"/>
    </source>
</evidence>
<dbReference type="GO" id="GO:0016036">
    <property type="term" value="P:cellular response to phosphate starvation"/>
    <property type="evidence" value="ECO:0007669"/>
    <property type="project" value="TreeGrafter"/>
</dbReference>
<feature type="transmembrane region" description="Helical" evidence="6">
    <location>
        <begin position="298"/>
        <end position="323"/>
    </location>
</feature>
<dbReference type="InterPro" id="IPR004331">
    <property type="entry name" value="SPX_dom"/>
</dbReference>
<comment type="subcellular location">
    <subcellularLocation>
        <location evidence="1">Membrane</location>
        <topology evidence="1">Multi-pass membrane protein</topology>
    </subcellularLocation>
</comment>
<feature type="transmembrane region" description="Helical" evidence="6">
    <location>
        <begin position="253"/>
        <end position="273"/>
    </location>
</feature>
<feature type="domain" description="EXS" evidence="7">
    <location>
        <begin position="417"/>
        <end position="621"/>
    </location>
</feature>
<dbReference type="CDD" id="cd14447">
    <property type="entry name" value="SPX"/>
    <property type="match status" value="1"/>
</dbReference>
<organism evidence="9">
    <name type="scientific">Hexamita inflata</name>
    <dbReference type="NCBI Taxonomy" id="28002"/>
    <lineage>
        <taxon>Eukaryota</taxon>
        <taxon>Metamonada</taxon>
        <taxon>Diplomonadida</taxon>
        <taxon>Hexamitidae</taxon>
        <taxon>Hexamitinae</taxon>
        <taxon>Hexamita</taxon>
    </lineage>
</organism>
<evidence type="ECO:0000259" key="7">
    <source>
        <dbReference type="PROSITE" id="PS51380"/>
    </source>
</evidence>
<dbReference type="AlphaFoldDB" id="A0AA86QH38"/>
<keyword evidence="3 6" id="KW-0812">Transmembrane</keyword>
<evidence type="ECO:0000313" key="9">
    <source>
        <dbReference type="EMBL" id="CAI9959264.1"/>
    </source>
</evidence>
<keyword evidence="11" id="KW-1185">Reference proteome</keyword>
<dbReference type="PANTHER" id="PTHR10783">
    <property type="entry name" value="XENOTROPIC AND POLYTROPIC RETROVIRUS RECEPTOR 1-RELATED"/>
    <property type="match status" value="1"/>
</dbReference>
<dbReference type="PROSITE" id="PS51380">
    <property type="entry name" value="EXS"/>
    <property type="match status" value="1"/>
</dbReference>
<evidence type="ECO:0000313" key="10">
    <source>
        <dbReference type="EMBL" id="CAL6029853.1"/>
    </source>
</evidence>
<protein>
    <submittedName>
        <fullName evidence="9">EXS family protein</fullName>
    </submittedName>
    <submittedName>
        <fullName evidence="10">EXS_family protein</fullName>
    </submittedName>
</protein>
<name>A0AA86QH38_9EUKA</name>
<reference evidence="10 11" key="2">
    <citation type="submission" date="2024-07" db="EMBL/GenBank/DDBJ databases">
        <authorList>
            <person name="Akdeniz Z."/>
        </authorList>
    </citation>
    <scope>NUCLEOTIDE SEQUENCE [LARGE SCALE GENOMIC DNA]</scope>
</reference>
<feature type="transmembrane region" description="Helical" evidence="6">
    <location>
        <begin position="534"/>
        <end position="555"/>
    </location>
</feature>
<dbReference type="GO" id="GO:0006817">
    <property type="term" value="P:phosphate ion transport"/>
    <property type="evidence" value="ECO:0007669"/>
    <property type="project" value="TreeGrafter"/>
</dbReference>
<dbReference type="GO" id="GO:0005886">
    <property type="term" value="C:plasma membrane"/>
    <property type="evidence" value="ECO:0007669"/>
    <property type="project" value="TreeGrafter"/>
</dbReference>
<proteinExistence type="inferred from homology"/>
<keyword evidence="4 6" id="KW-1133">Transmembrane helix</keyword>
<feature type="transmembrane region" description="Helical" evidence="6">
    <location>
        <begin position="212"/>
        <end position="233"/>
    </location>
</feature>
<dbReference type="EMBL" id="CAXDID020000112">
    <property type="protein sequence ID" value="CAL6029853.1"/>
    <property type="molecule type" value="Genomic_DNA"/>
</dbReference>
<dbReference type="Proteomes" id="UP001642409">
    <property type="component" value="Unassembled WGS sequence"/>
</dbReference>
<dbReference type="PANTHER" id="PTHR10783:SF103">
    <property type="entry name" value="SOLUTE CARRIER FAMILY 53 MEMBER 1"/>
    <property type="match status" value="1"/>
</dbReference>
<evidence type="ECO:0000256" key="3">
    <source>
        <dbReference type="ARBA" id="ARBA00022692"/>
    </source>
</evidence>
<evidence type="ECO:0000259" key="8">
    <source>
        <dbReference type="PROSITE" id="PS51382"/>
    </source>
</evidence>
<dbReference type="Pfam" id="PF03124">
    <property type="entry name" value="EXS"/>
    <property type="match status" value="1"/>
</dbReference>
<feature type="domain" description="SPX" evidence="8">
    <location>
        <begin position="1"/>
        <end position="152"/>
    </location>
</feature>
<dbReference type="PROSITE" id="PS51382">
    <property type="entry name" value="SPX"/>
    <property type="match status" value="1"/>
</dbReference>
<comment type="similarity">
    <text evidence="2">Belongs to the SYG1 (TC 2.A.94) family.</text>
</comment>
<accession>A0AA86QH38</accession>
<evidence type="ECO:0000256" key="1">
    <source>
        <dbReference type="ARBA" id="ARBA00004141"/>
    </source>
</evidence>
<gene>
    <name evidence="10" type="ORF">HINF_LOCUS32730</name>
    <name evidence="9" type="ORF">HINF_LOCUS46909</name>
</gene>
<comment type="caution">
    <text evidence="9">The sequence shown here is derived from an EMBL/GenBank/DDBJ whole genome shotgun (WGS) entry which is preliminary data.</text>
</comment>
<dbReference type="EMBL" id="CATOUU010000916">
    <property type="protein sequence ID" value="CAI9959264.1"/>
    <property type="molecule type" value="Genomic_DNA"/>
</dbReference>
<evidence type="ECO:0000256" key="5">
    <source>
        <dbReference type="ARBA" id="ARBA00023136"/>
    </source>
</evidence>
<evidence type="ECO:0000313" key="11">
    <source>
        <dbReference type="Proteomes" id="UP001642409"/>
    </source>
</evidence>
<dbReference type="GO" id="GO:0005794">
    <property type="term" value="C:Golgi apparatus"/>
    <property type="evidence" value="ECO:0007669"/>
    <property type="project" value="TreeGrafter"/>
</dbReference>
<reference evidence="9" key="1">
    <citation type="submission" date="2023-06" db="EMBL/GenBank/DDBJ databases">
        <authorList>
            <person name="Kurt Z."/>
        </authorList>
    </citation>
    <scope>NUCLEOTIDE SEQUENCE</scope>
</reference>